<keyword evidence="8" id="KW-0812">Transmembrane</keyword>
<dbReference type="SUPFAM" id="SSF54060">
    <property type="entry name" value="His-Me finger endonucleases"/>
    <property type="match status" value="1"/>
</dbReference>
<keyword evidence="2" id="KW-0540">Nuclease</keyword>
<evidence type="ECO:0000256" key="3">
    <source>
        <dbReference type="ARBA" id="ARBA00022759"/>
    </source>
</evidence>
<dbReference type="InterPro" id="IPR044929">
    <property type="entry name" value="DNA/RNA_non-sp_Endonuclease_sf"/>
</dbReference>
<dbReference type="Pfam" id="PF01223">
    <property type="entry name" value="Endonuclease_NS"/>
    <property type="match status" value="1"/>
</dbReference>
<evidence type="ECO:0000256" key="1">
    <source>
        <dbReference type="ARBA" id="ARBA00010052"/>
    </source>
</evidence>
<feature type="active site" description="Proton acceptor" evidence="4">
    <location>
        <position position="394"/>
    </location>
</feature>
<keyword evidence="10" id="KW-1185">Reference proteome</keyword>
<evidence type="ECO:0000313" key="11">
    <source>
        <dbReference type="WBParaSite" id="scf7180000421034.g6164"/>
    </source>
</evidence>
<feature type="region of interest" description="Disordered" evidence="7">
    <location>
        <begin position="584"/>
        <end position="609"/>
    </location>
</feature>
<evidence type="ECO:0000256" key="8">
    <source>
        <dbReference type="SAM" id="Phobius"/>
    </source>
</evidence>
<dbReference type="AlphaFoldDB" id="A0A915NX02"/>
<dbReference type="WBParaSite" id="scf7180000421034.g6164">
    <property type="protein sequence ID" value="scf7180000421034.g6164"/>
    <property type="gene ID" value="scf7180000421034.g6164"/>
</dbReference>
<proteinExistence type="inferred from homology"/>
<dbReference type="InterPro" id="IPR040255">
    <property type="entry name" value="Non-specific_endonuclease"/>
</dbReference>
<sequence>MKTYIYLLFINLLLIIFVIIPIKCASQKNDKPDEVNKISDPGASSSSFTQRRYLNPTANEFNPREDIVRYHSSSFDELAFKQFLSVGWLNPTVSQTPNLWNFPNYNEFPWNQPEKRFITEFNPEGIMSKISQHFDEFGWPEEERVLIEDKHLMGINLLSKKANWILEIVSHSSDEITEDIVTKKYQKFGYYDDKKMLKTLELLDRYASCVAKWNKRNIITITGPITVLSDACSEKTVKKGSVKRYPFNNKVKHPPITQVFKVIIIEYERRKYCAEIIFTDWTADNWNAVINYADISKENCGKKHLDNWKYKNYIKDYKIMGELFKNRLEFLEWYIGFERKRIPNWVLEYLTKEHMNNLTGEKFWWSDDPNFSKIFQPQYADYECHPNSIHNHGHLATGNLHPHEQGFYLTNSVPQLDKVNSGHWRVIEEYIRRSYKFIEENSDFRLLTLLSEKIKEIKDGVLFDMEIERVKIEVDQMEDNQQELFSEHKKDPNIELVQKKLEIGRNLETAQLCKINESNIGSLPKEEEWQEIKNKKNKKGKNQNKKIIFEEKIEKLIECSKDSVVTNYSTPVYDTEMNKIINPKIEKTKSASEDEKFKTKQKSKNKDKQKAIVKDTDLEFLNNEIKMKNKQINIEAEKKKKADKEAKKLLDMELRKKEENEQKLREEQQKKLKQLKKESENYNETYSEEAQLEEFNSDYFAQQTDKEIFLDYLDMILDEINDFYGEPSLENYVGVDKSIIEFLDNEYKYKYFDGHGELFKLTLKWRFDKNKFNEIRLPFNSIITEKRAIKLKFDTIFDEFVKEVLVFYKATFKVLIDIVKNNFEKALAIVLNKYHVPEKIISVDEILDKLNNNKNNSDRHIILKELFIQEKNIENNDTKSLISTNAKILYYLPLLKEINEMYLTHGKGLLIYYIVEIIYIEKMTERFKLVFGDCTSIVHEANIKYELIKEILNAYFGSNIDNLLNNGSKNIVNVAEINVDDAQADNIIDKNNITIGIHLTNRDEILQREDKNITDESE</sequence>
<feature type="region of interest" description="Disordered" evidence="7">
    <location>
        <begin position="29"/>
        <end position="49"/>
    </location>
</feature>
<dbReference type="SMART" id="SM00477">
    <property type="entry name" value="NUC"/>
    <property type="match status" value="1"/>
</dbReference>
<keyword evidence="3" id="KW-0378">Hydrolase</keyword>
<evidence type="ECO:0000256" key="2">
    <source>
        <dbReference type="ARBA" id="ARBA00022722"/>
    </source>
</evidence>
<dbReference type="GO" id="GO:0046872">
    <property type="term" value="F:metal ion binding"/>
    <property type="evidence" value="ECO:0007669"/>
    <property type="project" value="UniProtKB-KW"/>
</dbReference>
<keyword evidence="3" id="KW-0255">Endonuclease</keyword>
<dbReference type="Proteomes" id="UP000887560">
    <property type="component" value="Unplaced"/>
</dbReference>
<feature type="domain" description="ENPP1-3/EXOG-like endonuclease/phosphodiesterase" evidence="9">
    <location>
        <begin position="334"/>
        <end position="510"/>
    </location>
</feature>
<keyword evidence="8" id="KW-0472">Membrane</keyword>
<accession>A0A915NX02</accession>
<protein>
    <submittedName>
        <fullName evidence="11">Extracellular Endonuclease subunit A domain-containing protein</fullName>
    </submittedName>
</protein>
<dbReference type="GO" id="GO:0003676">
    <property type="term" value="F:nucleic acid binding"/>
    <property type="evidence" value="ECO:0007669"/>
    <property type="project" value="InterPro"/>
</dbReference>
<name>A0A915NX02_9BILA</name>
<organism evidence="10 11">
    <name type="scientific">Meloidogyne floridensis</name>
    <dbReference type="NCBI Taxonomy" id="298350"/>
    <lineage>
        <taxon>Eukaryota</taxon>
        <taxon>Metazoa</taxon>
        <taxon>Ecdysozoa</taxon>
        <taxon>Nematoda</taxon>
        <taxon>Chromadorea</taxon>
        <taxon>Rhabditida</taxon>
        <taxon>Tylenchina</taxon>
        <taxon>Tylenchomorpha</taxon>
        <taxon>Tylenchoidea</taxon>
        <taxon>Meloidogynidae</taxon>
        <taxon>Meloidogyninae</taxon>
        <taxon>Meloidogyne</taxon>
    </lineage>
</organism>
<evidence type="ECO:0000256" key="4">
    <source>
        <dbReference type="PIRSR" id="PIRSR640255-1"/>
    </source>
</evidence>
<dbReference type="InterPro" id="IPR020821">
    <property type="entry name" value="ENPP1-3/EXOG-like_nuc-like"/>
</dbReference>
<reference evidence="11" key="1">
    <citation type="submission" date="2022-11" db="UniProtKB">
        <authorList>
            <consortium name="WormBaseParasite"/>
        </authorList>
    </citation>
    <scope>IDENTIFICATION</scope>
</reference>
<evidence type="ECO:0000313" key="10">
    <source>
        <dbReference type="Proteomes" id="UP000887560"/>
    </source>
</evidence>
<dbReference type="InterPro" id="IPR044925">
    <property type="entry name" value="His-Me_finger_sf"/>
</dbReference>
<dbReference type="GO" id="GO:0016787">
    <property type="term" value="F:hydrolase activity"/>
    <property type="evidence" value="ECO:0007669"/>
    <property type="project" value="InterPro"/>
</dbReference>
<feature type="binding site" evidence="5">
    <location>
        <position position="420"/>
    </location>
    <ligand>
        <name>Mg(2+)</name>
        <dbReference type="ChEBI" id="CHEBI:18420"/>
        <note>catalytic</note>
    </ligand>
</feature>
<dbReference type="InterPro" id="IPR001604">
    <property type="entry name" value="Endo_G_ENPP1-like_dom"/>
</dbReference>
<dbReference type="Gene3D" id="3.40.570.10">
    <property type="entry name" value="Extracellular Endonuclease, subunit A"/>
    <property type="match status" value="1"/>
</dbReference>
<evidence type="ECO:0000256" key="7">
    <source>
        <dbReference type="SAM" id="MobiDB-lite"/>
    </source>
</evidence>
<keyword evidence="6" id="KW-0175">Coiled coil</keyword>
<dbReference type="PANTHER" id="PTHR13966:SF5">
    <property type="entry name" value="ENDONUCLEASE G, MITOCHONDRIAL"/>
    <property type="match status" value="1"/>
</dbReference>
<dbReference type="GO" id="GO:0004519">
    <property type="term" value="F:endonuclease activity"/>
    <property type="evidence" value="ECO:0007669"/>
    <property type="project" value="UniProtKB-KW"/>
</dbReference>
<feature type="coiled-coil region" evidence="6">
    <location>
        <begin position="618"/>
        <end position="692"/>
    </location>
</feature>
<evidence type="ECO:0000259" key="9">
    <source>
        <dbReference type="SMART" id="SM00477"/>
    </source>
</evidence>
<keyword evidence="5" id="KW-0479">Metal-binding</keyword>
<feature type="transmembrane region" description="Helical" evidence="8">
    <location>
        <begin position="5"/>
        <end position="22"/>
    </location>
</feature>
<evidence type="ECO:0000256" key="6">
    <source>
        <dbReference type="SAM" id="Coils"/>
    </source>
</evidence>
<keyword evidence="8" id="KW-1133">Transmembrane helix</keyword>
<evidence type="ECO:0000256" key="5">
    <source>
        <dbReference type="PIRSR" id="PIRSR640255-2"/>
    </source>
</evidence>
<dbReference type="PANTHER" id="PTHR13966">
    <property type="entry name" value="ENDONUCLEASE RELATED"/>
    <property type="match status" value="1"/>
</dbReference>
<comment type="similarity">
    <text evidence="1">Belongs to the DNA/RNA non-specific endonuclease family.</text>
</comment>